<keyword evidence="2" id="KW-1185">Reference proteome</keyword>
<evidence type="ECO:0000313" key="2">
    <source>
        <dbReference type="Proteomes" id="UP000610746"/>
    </source>
</evidence>
<name>A0A8J8G5M3_9FLAO</name>
<comment type="caution">
    <text evidence="1">The sequence shown here is derived from an EMBL/GenBank/DDBJ whole genome shotgun (WGS) entry which is preliminary data.</text>
</comment>
<dbReference type="Proteomes" id="UP000610746">
    <property type="component" value="Unassembled WGS sequence"/>
</dbReference>
<protein>
    <submittedName>
        <fullName evidence="1">GLPGLI family protein</fullName>
    </submittedName>
</protein>
<sequence length="252" mass="29198">MKLILAFIIFIFSSIILNAQQIKVKYKYVRSPIVTIYENLYINKKGNVISIQDSLISNSRNSNNLNPNGSANLESKALYFISDLNIITQKDFVYLDIIGENTYFVYDQNVPRPNWKIDYKNSKTFAGFLCYKAEAVFRGSKIIAYFSKEIPYSSGPYKFFGLPGLILDVRVEGKDYDLWKVESVDLDNKEQINFKPKLNQYNKIQMKDFVNLKDEDGAKFQKKLQKVTPMGSTRTSIVPSNRFGVETKYEWE</sequence>
<dbReference type="EMBL" id="JABSNO010000004">
    <property type="protein sequence ID" value="NRS91689.1"/>
    <property type="molecule type" value="Genomic_DNA"/>
</dbReference>
<organism evidence="1 2">
    <name type="scientific">Frigoriflavimonas asaccharolytica</name>
    <dbReference type="NCBI Taxonomy" id="2735899"/>
    <lineage>
        <taxon>Bacteria</taxon>
        <taxon>Pseudomonadati</taxon>
        <taxon>Bacteroidota</taxon>
        <taxon>Flavobacteriia</taxon>
        <taxon>Flavobacteriales</taxon>
        <taxon>Weeksellaceae</taxon>
        <taxon>Frigoriflavimonas</taxon>
    </lineage>
</organism>
<dbReference type="AlphaFoldDB" id="A0A8J8G5M3"/>
<proteinExistence type="predicted"/>
<dbReference type="RefSeq" id="WP_173778312.1">
    <property type="nucleotide sequence ID" value="NZ_JABSNO010000004.1"/>
</dbReference>
<reference evidence="1" key="1">
    <citation type="submission" date="2020-05" db="EMBL/GenBank/DDBJ databases">
        <title>Genomic Encyclopedia of Type Strains, Phase IV (KMG-V): Genome sequencing to study the core and pangenomes of soil and plant-associated prokaryotes.</title>
        <authorList>
            <person name="Whitman W."/>
        </authorList>
    </citation>
    <scope>NUCLEOTIDE SEQUENCE</scope>
    <source>
        <strain evidence="1">16F</strain>
    </source>
</reference>
<accession>A0A8J8G5M3</accession>
<evidence type="ECO:0000313" key="1">
    <source>
        <dbReference type="EMBL" id="NRS91689.1"/>
    </source>
</evidence>
<gene>
    <name evidence="1" type="ORF">HNQ03_000756</name>
</gene>
<dbReference type="Pfam" id="PF09697">
    <property type="entry name" value="Porph_ging"/>
    <property type="match status" value="1"/>
</dbReference>
<dbReference type="NCBIfam" id="TIGR01200">
    <property type="entry name" value="GLPGLI"/>
    <property type="match status" value="1"/>
</dbReference>
<dbReference type="InterPro" id="IPR005901">
    <property type="entry name" value="GLPGLI"/>
</dbReference>